<keyword evidence="2" id="KW-1185">Reference proteome</keyword>
<dbReference type="RefSeq" id="WP_048469764.1">
    <property type="nucleotide sequence ID" value="NZ_JYNL01000020.1"/>
</dbReference>
<dbReference type="SUPFAM" id="SSF159245">
    <property type="entry name" value="AttH-like"/>
    <property type="match status" value="1"/>
</dbReference>
<dbReference type="AlphaFoldDB" id="A0A0J6W928"/>
<dbReference type="Gene3D" id="2.40.370.10">
    <property type="entry name" value="AttH-like domain"/>
    <property type="match status" value="1"/>
</dbReference>
<evidence type="ECO:0000313" key="1">
    <source>
        <dbReference type="EMBL" id="KMO78137.1"/>
    </source>
</evidence>
<dbReference type="Proteomes" id="UP000036513">
    <property type="component" value="Unassembled WGS sequence"/>
</dbReference>
<accession>A0A0J6W928</accession>
<sequence length="332" mass="37205">MTAVLAQSDFLRAPLLAGADADDFKEWHHFVIHAPDTHVLINFSLTGPQSARVIVIVHDTRWTGVVERFDPRLVEVSVDLGELSIGANTMRVTPDGYRVQIDLPAHDICGVMDFTPVSRPFVVNNQPVGEGRMSWLFVPRLRAAGWLRIDGRDMAFDDDLAYHDHNWGRFRWGGDFGWTWGTIVPKERSNPWSMVFLQMTDRRRLRFTSQAVYVWHRDEPAAMLLRSAVDTHVHGRLSRAADCTLPAPMGLIVDGTVPGVPERLEICAHRLGDAVHAEFRPTSYARLAHPSEIHLDRCTVLCEAGGSAHVTGTVRGERMDFDGAAVFEFLHG</sequence>
<name>A0A0J6W928_9MYCO</name>
<dbReference type="EMBL" id="JYNL01000020">
    <property type="protein sequence ID" value="KMO78137.1"/>
    <property type="molecule type" value="Genomic_DNA"/>
</dbReference>
<comment type="caution">
    <text evidence="1">The sequence shown here is derived from an EMBL/GenBank/DDBJ whole genome shotgun (WGS) entry which is preliminary data.</text>
</comment>
<reference evidence="1 2" key="1">
    <citation type="journal article" date="2015" name="Genome Biol. Evol.">
        <title>Characterization of Three Mycobacterium spp. with Potential Use in Bioremediation by Genome Sequencing and Comparative Genomics.</title>
        <authorList>
            <person name="Das S."/>
            <person name="Pettersson B.M."/>
            <person name="Behra P.R."/>
            <person name="Ramesh M."/>
            <person name="Dasgupta S."/>
            <person name="Bhattacharya A."/>
            <person name="Kirsebom L.A."/>
        </authorList>
    </citation>
    <scope>NUCLEOTIDE SEQUENCE [LARGE SCALE GENOMIC DNA]</scope>
    <source>
        <strain evidence="1 2">DSM 43826</strain>
    </source>
</reference>
<protein>
    <submittedName>
        <fullName evidence="1">Hydroxyneurosporene synthase (CrtC)</fullName>
    </submittedName>
</protein>
<organism evidence="1 2">
    <name type="scientific">Mycolicibacterium chlorophenolicum</name>
    <dbReference type="NCBI Taxonomy" id="37916"/>
    <lineage>
        <taxon>Bacteria</taxon>
        <taxon>Bacillati</taxon>
        <taxon>Actinomycetota</taxon>
        <taxon>Actinomycetes</taxon>
        <taxon>Mycobacteriales</taxon>
        <taxon>Mycobacteriaceae</taxon>
        <taxon>Mycolicibacterium</taxon>
    </lineage>
</organism>
<gene>
    <name evidence="1" type="ORF">MCHLDSM_02049</name>
</gene>
<dbReference type="STRING" id="37916.MCHLDSM_02049"/>
<dbReference type="InterPro" id="IPR023374">
    <property type="entry name" value="AttH-like_dom_sf"/>
</dbReference>
<evidence type="ECO:0000313" key="2">
    <source>
        <dbReference type="Proteomes" id="UP000036513"/>
    </source>
</evidence>
<dbReference type="PATRIC" id="fig|37916.4.peg.1968"/>
<proteinExistence type="predicted"/>